<dbReference type="SUPFAM" id="SSF56655">
    <property type="entry name" value="Carbohydrate phosphatase"/>
    <property type="match status" value="1"/>
</dbReference>
<dbReference type="PANTHER" id="PTHR20854:SF4">
    <property type="entry name" value="INOSITOL-1-MONOPHOSPHATASE-RELATED"/>
    <property type="match status" value="1"/>
</dbReference>
<evidence type="ECO:0000256" key="5">
    <source>
        <dbReference type="ARBA" id="ARBA00022801"/>
    </source>
</evidence>
<dbReference type="InterPro" id="IPR022337">
    <property type="entry name" value="Inositol_monophosphatase_SuhB"/>
</dbReference>
<dbReference type="Pfam" id="PF00459">
    <property type="entry name" value="Inositol_P"/>
    <property type="match status" value="1"/>
</dbReference>
<dbReference type="GO" id="GO:0031564">
    <property type="term" value="P:transcription antitermination"/>
    <property type="evidence" value="ECO:0007669"/>
    <property type="project" value="UniProtKB-KW"/>
</dbReference>
<evidence type="ECO:0000256" key="1">
    <source>
        <dbReference type="ARBA" id="ARBA00001033"/>
    </source>
</evidence>
<dbReference type="InterPro" id="IPR020550">
    <property type="entry name" value="Inositol_monophosphatase_CS"/>
</dbReference>
<proteinExistence type="inferred from homology"/>
<evidence type="ECO:0000256" key="3">
    <source>
        <dbReference type="ARBA" id="ARBA00009759"/>
    </source>
</evidence>
<accession>A0A3C1KPX8</accession>
<dbReference type="PROSITE" id="PS00629">
    <property type="entry name" value="IMP_1"/>
    <property type="match status" value="1"/>
</dbReference>
<dbReference type="EC" id="3.1.3.25" evidence="9"/>
<dbReference type="Gene3D" id="3.30.540.10">
    <property type="entry name" value="Fructose-1,6-Bisphosphatase, subunit A, domain 1"/>
    <property type="match status" value="1"/>
</dbReference>
<dbReference type="Gene3D" id="3.40.190.80">
    <property type="match status" value="1"/>
</dbReference>
<evidence type="ECO:0000256" key="4">
    <source>
        <dbReference type="ARBA" id="ARBA00022723"/>
    </source>
</evidence>
<comment type="caution">
    <text evidence="10">The sequence shown here is derived from an EMBL/GenBank/DDBJ whole genome shotgun (WGS) entry which is preliminary data.</text>
</comment>
<keyword evidence="6" id="KW-0805">Transcription regulation</keyword>
<dbReference type="GO" id="GO:0046854">
    <property type="term" value="P:phosphatidylinositol phosphate biosynthetic process"/>
    <property type="evidence" value="ECO:0007669"/>
    <property type="project" value="InterPro"/>
</dbReference>
<dbReference type="InterPro" id="IPR033942">
    <property type="entry name" value="IMPase"/>
</dbReference>
<feature type="binding site" evidence="8">
    <location>
        <position position="90"/>
    </location>
    <ligand>
        <name>Mg(2+)</name>
        <dbReference type="ChEBI" id="CHEBI:18420"/>
        <label>2</label>
    </ligand>
</feature>
<gene>
    <name evidence="10" type="ORF">DCP75_13705</name>
</gene>
<dbReference type="GO" id="GO:0007165">
    <property type="term" value="P:signal transduction"/>
    <property type="evidence" value="ECO:0007669"/>
    <property type="project" value="TreeGrafter"/>
</dbReference>
<evidence type="ECO:0000256" key="9">
    <source>
        <dbReference type="RuleBase" id="RU364068"/>
    </source>
</evidence>
<evidence type="ECO:0000256" key="7">
    <source>
        <dbReference type="ARBA" id="ARBA00022842"/>
    </source>
</evidence>
<reference evidence="10 11" key="1">
    <citation type="journal article" date="2018" name="Nat. Biotechnol.">
        <title>A standardized bacterial taxonomy based on genome phylogeny substantially revises the tree of life.</title>
        <authorList>
            <person name="Parks D.H."/>
            <person name="Chuvochina M."/>
            <person name="Waite D.W."/>
            <person name="Rinke C."/>
            <person name="Skarshewski A."/>
            <person name="Chaumeil P.A."/>
            <person name="Hugenholtz P."/>
        </authorList>
    </citation>
    <scope>NUCLEOTIDE SEQUENCE [LARGE SCALE GENOMIC DNA]</scope>
    <source>
        <strain evidence="10">UBA9158</strain>
    </source>
</reference>
<keyword evidence="6" id="KW-0889">Transcription antitermination</keyword>
<comment type="catalytic activity">
    <reaction evidence="1 9">
        <text>a myo-inositol phosphate + H2O = myo-inositol + phosphate</text>
        <dbReference type="Rhea" id="RHEA:24056"/>
        <dbReference type="ChEBI" id="CHEBI:15377"/>
        <dbReference type="ChEBI" id="CHEBI:17268"/>
        <dbReference type="ChEBI" id="CHEBI:43474"/>
        <dbReference type="ChEBI" id="CHEBI:84139"/>
        <dbReference type="EC" id="3.1.3.25"/>
    </reaction>
</comment>
<protein>
    <recommendedName>
        <fullName evidence="9">Inositol-1-monophosphatase</fullName>
        <ecNumber evidence="9">3.1.3.25</ecNumber>
    </recommendedName>
</protein>
<dbReference type="EMBL" id="DMND01000184">
    <property type="protein sequence ID" value="HAN28750.1"/>
    <property type="molecule type" value="Genomic_DNA"/>
</dbReference>
<dbReference type="AlphaFoldDB" id="A0A3C1KPX8"/>
<name>A0A3C1KPX8_9GAMM</name>
<feature type="binding site" evidence="8">
    <location>
        <position position="68"/>
    </location>
    <ligand>
        <name>Mg(2+)</name>
        <dbReference type="ChEBI" id="CHEBI:18420"/>
        <label>1</label>
        <note>catalytic</note>
    </ligand>
</feature>
<dbReference type="FunFam" id="3.30.540.10:FF:000003">
    <property type="entry name" value="Inositol-1-monophosphatase"/>
    <property type="match status" value="1"/>
</dbReference>
<comment type="similarity">
    <text evidence="3 9">Belongs to the inositol monophosphatase superfamily.</text>
</comment>
<dbReference type="GO" id="GO:0046872">
    <property type="term" value="F:metal ion binding"/>
    <property type="evidence" value="ECO:0007669"/>
    <property type="project" value="UniProtKB-KW"/>
</dbReference>
<keyword evidence="6" id="KW-0804">Transcription</keyword>
<evidence type="ECO:0000256" key="6">
    <source>
        <dbReference type="ARBA" id="ARBA00022814"/>
    </source>
</evidence>
<feature type="binding site" evidence="8">
    <location>
        <position position="89"/>
    </location>
    <ligand>
        <name>Mg(2+)</name>
        <dbReference type="ChEBI" id="CHEBI:18420"/>
        <label>1</label>
        <note>catalytic</note>
    </ligand>
</feature>
<dbReference type="PRINTS" id="PR00377">
    <property type="entry name" value="IMPHPHTASES"/>
</dbReference>
<dbReference type="InterPro" id="IPR000760">
    <property type="entry name" value="Inositol_monophosphatase-like"/>
</dbReference>
<keyword evidence="5 9" id="KW-0378">Hydrolase</keyword>
<dbReference type="GO" id="GO:0008934">
    <property type="term" value="F:inositol monophosphate 1-phosphatase activity"/>
    <property type="evidence" value="ECO:0007669"/>
    <property type="project" value="InterPro"/>
</dbReference>
<comment type="cofactor">
    <cofactor evidence="2 8 9">
        <name>Mg(2+)</name>
        <dbReference type="ChEBI" id="CHEBI:18420"/>
    </cofactor>
</comment>
<dbReference type="CDD" id="cd01639">
    <property type="entry name" value="IMPase"/>
    <property type="match status" value="1"/>
</dbReference>
<evidence type="ECO:0000313" key="11">
    <source>
        <dbReference type="Proteomes" id="UP000259273"/>
    </source>
</evidence>
<keyword evidence="4 8" id="KW-0479">Metal-binding</keyword>
<feature type="binding site" evidence="8">
    <location>
        <position position="87"/>
    </location>
    <ligand>
        <name>Mg(2+)</name>
        <dbReference type="ChEBI" id="CHEBI:18420"/>
        <label>1</label>
        <note>catalytic</note>
    </ligand>
</feature>
<evidence type="ECO:0000256" key="2">
    <source>
        <dbReference type="ARBA" id="ARBA00001946"/>
    </source>
</evidence>
<dbReference type="PROSITE" id="PS00630">
    <property type="entry name" value="IMP_2"/>
    <property type="match status" value="1"/>
</dbReference>
<keyword evidence="7 8" id="KW-0460">Magnesium</keyword>
<organism evidence="10 11">
    <name type="scientific">Haliea salexigens</name>
    <dbReference type="NCBI Taxonomy" id="287487"/>
    <lineage>
        <taxon>Bacteria</taxon>
        <taxon>Pseudomonadati</taxon>
        <taxon>Pseudomonadota</taxon>
        <taxon>Gammaproteobacteria</taxon>
        <taxon>Cellvibrionales</taxon>
        <taxon>Halieaceae</taxon>
        <taxon>Haliea</taxon>
    </lineage>
</organism>
<sequence>MHAPQVNIALRAARQAGNLIRRAAESNDPLSVSKKGMNDFVTEVDRAAEQRIIEVILKAYPDHSILAEESGETRGKGDGADYQWVIDPLDGTTNFIHGFPQYCVSIALKYRGKLEHAVIYDPNRDEEFTASRGRGAALNGRRIRCTNRPGLEGCLIGTGFPFRKDQAPHMDAYLGMFADIAAATAGLRRPGSAALDLAWLAAGRLDGFFEFGLSEWDLAAGALLITEAGGLVGDLSGGHKFLESGGIVAGSPKVFKGLLQKIKPHLNDGLRR</sequence>
<dbReference type="Proteomes" id="UP000259273">
    <property type="component" value="Unassembled WGS sequence"/>
</dbReference>
<dbReference type="InterPro" id="IPR020583">
    <property type="entry name" value="Inositol_monoP_metal-BS"/>
</dbReference>
<evidence type="ECO:0000256" key="8">
    <source>
        <dbReference type="PIRSR" id="PIRSR600760-2"/>
    </source>
</evidence>
<dbReference type="GO" id="GO:0006020">
    <property type="term" value="P:inositol metabolic process"/>
    <property type="evidence" value="ECO:0007669"/>
    <property type="project" value="TreeGrafter"/>
</dbReference>
<dbReference type="PRINTS" id="PR01959">
    <property type="entry name" value="SBIMPHPHTASE"/>
</dbReference>
<feature type="binding site" evidence="8">
    <location>
        <position position="217"/>
    </location>
    <ligand>
        <name>Mg(2+)</name>
        <dbReference type="ChEBI" id="CHEBI:18420"/>
        <label>1</label>
        <note>catalytic</note>
    </ligand>
</feature>
<evidence type="ECO:0000313" key="10">
    <source>
        <dbReference type="EMBL" id="HAN28750.1"/>
    </source>
</evidence>
<dbReference type="PANTHER" id="PTHR20854">
    <property type="entry name" value="INOSITOL MONOPHOSPHATASE"/>
    <property type="match status" value="1"/>
</dbReference>